<keyword evidence="12" id="KW-1185">Reference proteome</keyword>
<dbReference type="InterPro" id="IPR051694">
    <property type="entry name" value="Immunoregulatory_rcpt-like"/>
</dbReference>
<dbReference type="STRING" id="1263082.A0A068SFG7"/>
<feature type="region of interest" description="Disordered" evidence="7">
    <location>
        <begin position="353"/>
        <end position="372"/>
    </location>
</feature>
<accession>A0A068SFG7</accession>
<dbReference type="AlphaFoldDB" id="A0A068SFG7"/>
<evidence type="ECO:0000256" key="1">
    <source>
        <dbReference type="ARBA" id="ARBA00004167"/>
    </source>
</evidence>
<comment type="caution">
    <text evidence="11">The sequence shown here is derived from an EMBL/GenBank/DDBJ whole genome shotgun (WGS) entry which is preliminary data.</text>
</comment>
<evidence type="ECO:0000313" key="11">
    <source>
        <dbReference type="EMBL" id="CDH61098.1"/>
    </source>
</evidence>
<dbReference type="InterPro" id="IPR036028">
    <property type="entry name" value="SH3-like_dom_sf"/>
</dbReference>
<evidence type="ECO:0000256" key="5">
    <source>
        <dbReference type="ARBA" id="ARBA00023136"/>
    </source>
</evidence>
<feature type="transmembrane region" description="Helical" evidence="8">
    <location>
        <begin position="184"/>
        <end position="205"/>
    </location>
</feature>
<feature type="domain" description="SH3" evidence="10">
    <location>
        <begin position="427"/>
        <end position="489"/>
    </location>
</feature>
<evidence type="ECO:0000259" key="10">
    <source>
        <dbReference type="PROSITE" id="PS50002"/>
    </source>
</evidence>
<dbReference type="Proteomes" id="UP000027586">
    <property type="component" value="Unassembled WGS sequence"/>
</dbReference>
<name>A0A068SFG7_9FUNG</name>
<organism evidence="11 12">
    <name type="scientific">Lichtheimia corymbifera JMRC:FSU:9682</name>
    <dbReference type="NCBI Taxonomy" id="1263082"/>
    <lineage>
        <taxon>Eukaryota</taxon>
        <taxon>Fungi</taxon>
        <taxon>Fungi incertae sedis</taxon>
        <taxon>Mucoromycota</taxon>
        <taxon>Mucoromycotina</taxon>
        <taxon>Mucoromycetes</taxon>
        <taxon>Mucorales</taxon>
        <taxon>Lichtheimiaceae</taxon>
        <taxon>Lichtheimia</taxon>
    </lineage>
</organism>
<dbReference type="PANTHER" id="PTHR15549">
    <property type="entry name" value="PAIRED IMMUNOGLOBULIN-LIKE TYPE 2 RECEPTOR"/>
    <property type="match status" value="1"/>
</dbReference>
<keyword evidence="4 8" id="KW-1133">Transmembrane helix</keyword>
<sequence length="513" mass="52660">MQDTSTVAIVAMLASMAAVTNQAYASPWVPDLKIRAEPSEESSAKPKETKKDESKKEEPTSSEKKNDPSPSSKADDKPTSFANAKPTSSSEPKDKSSSEKKPEPTSSSKKAEPTSSKKDDNKSSSSKDNSSSSTSSHHGFVAPATETPSSSGSSTGSSASSSSSSGFVESGNKQSESSGMSGGAVAGVVIAVLVGVAAIAGFVILRKRRAQAARNRAQLKPDPFTMGFGSHDPPPPHTAYNMASTTPSPMIQMPTLGAGAAAVGAAGAYAAATHNNDNNNTYGAQLHDAPYGGTQLQDNSPGYSAYNTQQPYTQDPAAYNTNMQDYNNTGMQQQPATYDYGNTAPALSVNQAAPGTAVSAPPSLSPIPTHTDAFSPAMATTAAAAATGAAAAAGVATAAAATTTTTAPSTSPMTTPATPATAQPSANSLGVFTVISTYTPTLSDELDIQPGDQVEVLVEYDDGWCQGVNLSRGGAKGVFPRHCCHEQANSSVNEQSMKRVSSMIVDQQQQPQQ</sequence>
<evidence type="ECO:0000256" key="6">
    <source>
        <dbReference type="PROSITE-ProRule" id="PRU00192"/>
    </source>
</evidence>
<evidence type="ECO:0000256" key="2">
    <source>
        <dbReference type="ARBA" id="ARBA00022443"/>
    </source>
</evidence>
<feature type="compositionally biased region" description="Low complexity" evidence="7">
    <location>
        <begin position="403"/>
        <end position="422"/>
    </location>
</feature>
<keyword evidence="9" id="KW-0732">Signal</keyword>
<reference evidence="11" key="1">
    <citation type="submission" date="2013-08" db="EMBL/GenBank/DDBJ databases">
        <title>Gene expansion shapes genome architecture in the human pathogen Lichtheimia corymbifera: an evolutionary genomics analysis in the ancient terrestrial Mucorales (Mucoromycotina).</title>
        <authorList>
            <person name="Schwartze V.U."/>
            <person name="Winter S."/>
            <person name="Shelest E."/>
            <person name="Marcet-Houben M."/>
            <person name="Horn F."/>
            <person name="Wehner S."/>
            <person name="Hoffmann K."/>
            <person name="Riege K."/>
            <person name="Sammeth M."/>
            <person name="Nowrousian M."/>
            <person name="Valiante V."/>
            <person name="Linde J."/>
            <person name="Jacobsen I.D."/>
            <person name="Marz M."/>
            <person name="Brakhage A.A."/>
            <person name="Gabaldon T."/>
            <person name="Bocker S."/>
            <person name="Voigt K."/>
        </authorList>
    </citation>
    <scope>NUCLEOTIDE SEQUENCE [LARGE SCALE GENOMIC DNA]</scope>
    <source>
        <strain evidence="11">FSU 9682</strain>
    </source>
</reference>
<dbReference type="GO" id="GO:0016020">
    <property type="term" value="C:membrane"/>
    <property type="evidence" value="ECO:0007669"/>
    <property type="project" value="UniProtKB-SubCell"/>
</dbReference>
<feature type="compositionally biased region" description="Low complexity" evidence="7">
    <location>
        <begin position="123"/>
        <end position="136"/>
    </location>
</feature>
<gene>
    <name evidence="11" type="ORF">LCOR_11874.1</name>
</gene>
<dbReference type="SUPFAM" id="SSF50044">
    <property type="entry name" value="SH3-domain"/>
    <property type="match status" value="1"/>
</dbReference>
<proteinExistence type="predicted"/>
<evidence type="ECO:0000256" key="7">
    <source>
        <dbReference type="SAM" id="MobiDB-lite"/>
    </source>
</evidence>
<dbReference type="SMART" id="SM00326">
    <property type="entry name" value="SH3"/>
    <property type="match status" value="1"/>
</dbReference>
<feature type="compositionally biased region" description="Basic and acidic residues" evidence="7">
    <location>
        <begin position="35"/>
        <end position="78"/>
    </location>
</feature>
<dbReference type="PANTHER" id="PTHR15549:SF27">
    <property type="entry name" value="CHITIN-BINDING TYPE-1 DOMAIN-CONTAINING PROTEIN"/>
    <property type="match status" value="1"/>
</dbReference>
<evidence type="ECO:0000256" key="3">
    <source>
        <dbReference type="ARBA" id="ARBA00022692"/>
    </source>
</evidence>
<feature type="compositionally biased region" description="Low complexity" evidence="7">
    <location>
        <begin position="149"/>
        <end position="166"/>
    </location>
</feature>
<evidence type="ECO:0000313" key="12">
    <source>
        <dbReference type="Proteomes" id="UP000027586"/>
    </source>
</evidence>
<dbReference type="OrthoDB" id="5340910at2759"/>
<feature type="region of interest" description="Disordered" evidence="7">
    <location>
        <begin position="403"/>
        <end position="424"/>
    </location>
</feature>
<dbReference type="InterPro" id="IPR001452">
    <property type="entry name" value="SH3_domain"/>
</dbReference>
<feature type="compositionally biased region" description="Basic and acidic residues" evidence="7">
    <location>
        <begin position="91"/>
        <end position="122"/>
    </location>
</feature>
<protein>
    <recommendedName>
        <fullName evidence="10">SH3 domain-containing protein</fullName>
    </recommendedName>
</protein>
<evidence type="ECO:0000256" key="9">
    <source>
        <dbReference type="SAM" id="SignalP"/>
    </source>
</evidence>
<dbReference type="GO" id="GO:0071944">
    <property type="term" value="C:cell periphery"/>
    <property type="evidence" value="ECO:0007669"/>
    <property type="project" value="UniProtKB-ARBA"/>
</dbReference>
<dbReference type="Pfam" id="PF14604">
    <property type="entry name" value="SH3_9"/>
    <property type="match status" value="1"/>
</dbReference>
<dbReference type="Gene3D" id="2.30.30.40">
    <property type="entry name" value="SH3 Domains"/>
    <property type="match status" value="1"/>
</dbReference>
<dbReference type="VEuPathDB" id="FungiDB:LCOR_11874.1"/>
<feature type="region of interest" description="Disordered" evidence="7">
    <location>
        <begin position="35"/>
        <end position="181"/>
    </location>
</feature>
<keyword evidence="2 6" id="KW-0728">SH3 domain</keyword>
<feature type="chain" id="PRO_5001655855" description="SH3 domain-containing protein" evidence="9">
    <location>
        <begin position="26"/>
        <end position="513"/>
    </location>
</feature>
<keyword evidence="5 8" id="KW-0472">Membrane</keyword>
<feature type="signal peptide" evidence="9">
    <location>
        <begin position="1"/>
        <end position="25"/>
    </location>
</feature>
<comment type="subcellular location">
    <subcellularLocation>
        <location evidence="1">Membrane</location>
        <topology evidence="1">Single-pass membrane protein</topology>
    </subcellularLocation>
</comment>
<feature type="region of interest" description="Disordered" evidence="7">
    <location>
        <begin position="494"/>
        <end position="513"/>
    </location>
</feature>
<dbReference type="EMBL" id="CBTN010000132">
    <property type="protein sequence ID" value="CDH61098.1"/>
    <property type="molecule type" value="Genomic_DNA"/>
</dbReference>
<evidence type="ECO:0000256" key="8">
    <source>
        <dbReference type="SAM" id="Phobius"/>
    </source>
</evidence>
<evidence type="ECO:0000256" key="4">
    <source>
        <dbReference type="ARBA" id="ARBA00022989"/>
    </source>
</evidence>
<dbReference type="PROSITE" id="PS50002">
    <property type="entry name" value="SH3"/>
    <property type="match status" value="1"/>
</dbReference>
<keyword evidence="3 8" id="KW-0812">Transmembrane</keyword>